<dbReference type="NCBIfam" id="TIGR00350">
    <property type="entry name" value="lytR_cpsA_psr"/>
    <property type="match status" value="1"/>
</dbReference>
<comment type="similarity">
    <text evidence="2">Belongs to the LytR/CpsA/Psr (LCP) family.</text>
</comment>
<evidence type="ECO:0000313" key="13">
    <source>
        <dbReference type="EMBL" id="EGQ22474.1"/>
    </source>
</evidence>
<organism evidence="13 14">
    <name type="scientific">Sporosarcina newyorkensis 2681</name>
    <dbReference type="NCBI Taxonomy" id="1027292"/>
    <lineage>
        <taxon>Bacteria</taxon>
        <taxon>Bacillati</taxon>
        <taxon>Bacillota</taxon>
        <taxon>Bacilli</taxon>
        <taxon>Bacillales</taxon>
        <taxon>Caryophanaceae</taxon>
        <taxon>Sporosarcina</taxon>
    </lineage>
</organism>
<dbReference type="PANTHER" id="PTHR33392">
    <property type="entry name" value="POLYISOPRENYL-TEICHOIC ACID--PEPTIDOGLYCAN TEICHOIC ACID TRANSFERASE TAGU"/>
    <property type="match status" value="1"/>
</dbReference>
<evidence type="ECO:0000256" key="10">
    <source>
        <dbReference type="ARBA" id="ARBA00037178"/>
    </source>
</evidence>
<evidence type="ECO:0000256" key="2">
    <source>
        <dbReference type="ARBA" id="ARBA00006068"/>
    </source>
</evidence>
<accession>F9DVN5</accession>
<comment type="subcellular location">
    <subcellularLocation>
        <location evidence="1">Cell membrane</location>
        <topology evidence="1">Single-pass type II membrane protein</topology>
    </subcellularLocation>
</comment>
<keyword evidence="4" id="KW-0812">Transmembrane</keyword>
<reference evidence="13 14" key="1">
    <citation type="submission" date="2011-04" db="EMBL/GenBank/DDBJ databases">
        <authorList>
            <person name="Muzny D."/>
            <person name="Qin X."/>
            <person name="Deng J."/>
            <person name="Jiang H."/>
            <person name="Liu Y."/>
            <person name="Qu J."/>
            <person name="Song X.-Z."/>
            <person name="Zhang L."/>
            <person name="Thornton R."/>
            <person name="Coyle M."/>
            <person name="Francisco L."/>
            <person name="Jackson L."/>
            <person name="Javaid M."/>
            <person name="Korchina V."/>
            <person name="Kovar C."/>
            <person name="Mata R."/>
            <person name="Mathew T."/>
            <person name="Ngo R."/>
            <person name="Nguyen L."/>
            <person name="Nguyen N."/>
            <person name="Okwuonu G."/>
            <person name="Ongeri F."/>
            <person name="Pham C."/>
            <person name="Simmons D."/>
            <person name="Wilczek-Boney K."/>
            <person name="Hale W."/>
            <person name="Jakkamsetti A."/>
            <person name="Pham P."/>
            <person name="Ruth R."/>
            <person name="San Lucas F."/>
            <person name="Warren J."/>
            <person name="Zhang J."/>
            <person name="Zhao Z."/>
            <person name="Zhou C."/>
            <person name="Zhu D."/>
            <person name="Lee S."/>
            <person name="Bess C."/>
            <person name="Blankenburg K."/>
            <person name="Forbes L."/>
            <person name="Fu Q."/>
            <person name="Gubbala S."/>
            <person name="Hirani K."/>
            <person name="Jayaseelan J.C."/>
            <person name="Lara F."/>
            <person name="Munidasa M."/>
            <person name="Palculict T."/>
            <person name="Patil S."/>
            <person name="Pu L.-L."/>
            <person name="Saada N."/>
            <person name="Tang L."/>
            <person name="Weissenberger G."/>
            <person name="Zhu Y."/>
            <person name="Hemphill L."/>
            <person name="Shang Y."/>
            <person name="Youmans B."/>
            <person name="Ayvaz T."/>
            <person name="Ross M."/>
            <person name="Santibanez J."/>
            <person name="Aqrawi P."/>
            <person name="Gross S."/>
            <person name="Joshi V."/>
            <person name="Fowler G."/>
            <person name="Nazareth L."/>
            <person name="Reid J."/>
            <person name="Worley K."/>
            <person name="Petrosino J."/>
            <person name="Highlander S."/>
            <person name="Gibbs R."/>
        </authorList>
    </citation>
    <scope>NUCLEOTIDE SEQUENCE [LARGE SCALE GENOMIC DNA]</scope>
    <source>
        <strain evidence="13 14">2681</strain>
    </source>
</reference>
<dbReference type="OrthoDB" id="9782542at2"/>
<dbReference type="InterPro" id="IPR050922">
    <property type="entry name" value="LytR/CpsA/Psr_CW_biosynth"/>
</dbReference>
<evidence type="ECO:0000313" key="14">
    <source>
        <dbReference type="Proteomes" id="UP000005316"/>
    </source>
</evidence>
<name>F9DVN5_9BACL</name>
<dbReference type="AlphaFoldDB" id="F9DVN5"/>
<dbReference type="Pfam" id="PF03816">
    <property type="entry name" value="LytR_cpsA_psr"/>
    <property type="match status" value="1"/>
</dbReference>
<dbReference type="HOGENOM" id="CLU_016455_1_0_9"/>
<evidence type="ECO:0000256" key="5">
    <source>
        <dbReference type="ARBA" id="ARBA00022968"/>
    </source>
</evidence>
<dbReference type="eggNOG" id="COG1316">
    <property type="taxonomic scope" value="Bacteria"/>
</dbReference>
<keyword evidence="7" id="KW-0805">Transcription regulation</keyword>
<dbReference type="Gene3D" id="3.40.630.190">
    <property type="entry name" value="LCP protein"/>
    <property type="match status" value="1"/>
</dbReference>
<keyword evidence="9" id="KW-0804">Transcription</keyword>
<comment type="function">
    <text evidence="10">Involved in SarA attenuation. Affects resistance to oxacillin and teicoplanin, as well as the synthesis of virulence factors.</text>
</comment>
<evidence type="ECO:0000256" key="1">
    <source>
        <dbReference type="ARBA" id="ARBA00004401"/>
    </source>
</evidence>
<evidence type="ECO:0000256" key="9">
    <source>
        <dbReference type="ARBA" id="ARBA00023163"/>
    </source>
</evidence>
<dbReference type="PANTHER" id="PTHR33392:SF8">
    <property type="entry name" value="REGULATORY PROTEIN MSRR"/>
    <property type="match status" value="1"/>
</dbReference>
<keyword evidence="3" id="KW-1003">Cell membrane</keyword>
<evidence type="ECO:0000256" key="7">
    <source>
        <dbReference type="ARBA" id="ARBA00023015"/>
    </source>
</evidence>
<dbReference type="Proteomes" id="UP000005316">
    <property type="component" value="Unassembled WGS sequence"/>
</dbReference>
<keyword evidence="5" id="KW-0735">Signal-anchor</keyword>
<proteinExistence type="inferred from homology"/>
<feature type="domain" description="Cell envelope-related transcriptional attenuator" evidence="12">
    <location>
        <begin position="100"/>
        <end position="243"/>
    </location>
</feature>
<evidence type="ECO:0000256" key="4">
    <source>
        <dbReference type="ARBA" id="ARBA00022692"/>
    </source>
</evidence>
<dbReference type="GO" id="GO:0005886">
    <property type="term" value="C:plasma membrane"/>
    <property type="evidence" value="ECO:0007669"/>
    <property type="project" value="UniProtKB-SubCell"/>
</dbReference>
<dbReference type="InterPro" id="IPR004474">
    <property type="entry name" value="LytR_CpsA_psr"/>
</dbReference>
<evidence type="ECO:0000256" key="8">
    <source>
        <dbReference type="ARBA" id="ARBA00023136"/>
    </source>
</evidence>
<evidence type="ECO:0000256" key="3">
    <source>
        <dbReference type="ARBA" id="ARBA00022475"/>
    </source>
</evidence>
<evidence type="ECO:0000256" key="6">
    <source>
        <dbReference type="ARBA" id="ARBA00022989"/>
    </source>
</evidence>
<dbReference type="STRING" id="759851.SAMN04244570_1069"/>
<evidence type="ECO:0000256" key="11">
    <source>
        <dbReference type="ARBA" id="ARBA00040752"/>
    </source>
</evidence>
<gene>
    <name evidence="13" type="primary">psr2</name>
    <name evidence="13" type="ORF">HMPREF9372_2866</name>
</gene>
<dbReference type="RefSeq" id="WP_009497534.1">
    <property type="nucleotide sequence ID" value="NZ_GL982998.1"/>
</dbReference>
<protein>
    <recommendedName>
        <fullName evidence="11">Regulatory protein MsrR</fullName>
    </recommendedName>
</protein>
<evidence type="ECO:0000259" key="12">
    <source>
        <dbReference type="Pfam" id="PF03816"/>
    </source>
</evidence>
<dbReference type="EMBL" id="AFPZ01000093">
    <property type="protein sequence ID" value="EGQ22474.1"/>
    <property type="molecule type" value="Genomic_DNA"/>
</dbReference>
<keyword evidence="8" id="KW-0472">Membrane</keyword>
<keyword evidence="6" id="KW-1133">Transmembrane helix</keyword>
<sequence length="333" mass="37367">METRSKRRRKKSKGRRNFFLIFAFILLAGAIYFVNQYTSGVSLANGDTTSNVHTELNSNSSGNGDLNTKFEPFEGADPQFGEINVLLIGNDARADEEDARSDALMIGHYDQHTNKVKLVSLMRDTYVEVPEYGMQKINAAFFLGGPELVRKTIKQNFDIDVQYYAIVDFEGFMKIVDVIAPDGIHVDIPYPMSHGIGMTLEPGEQHLNGEQLLAYVRFRHDIHSDFGRVERQQEALSKLKEQAISVHTLLNLPKLLGVVDSYLDTNIDSKILFAIGKGMVTGGKSKEMETLRIPVEGSYTDKRVNVGAVLDINLEENKEILKDFLASNKNDEE</sequence>
<comment type="caution">
    <text evidence="13">The sequence shown here is derived from an EMBL/GenBank/DDBJ whole genome shotgun (WGS) entry which is preliminary data.</text>
</comment>